<comment type="caution">
    <text evidence="1">The sequence shown here is derived from an EMBL/GenBank/DDBJ whole genome shotgun (WGS) entry which is preliminary data.</text>
</comment>
<evidence type="ECO:0000313" key="1">
    <source>
        <dbReference type="EMBL" id="PZD82400.1"/>
    </source>
</evidence>
<proteinExistence type="predicted"/>
<sequence length="70" mass="8037">MEEREADIVRYVTQQALLGNATIVQDEQGVNYMRSGSRRCPLAAITNPKAFYTVHARMRREAARRRGLSR</sequence>
<dbReference type="RefSeq" id="WP_054608678.1">
    <property type="nucleotide sequence ID" value="NZ_AP025160.1"/>
</dbReference>
<evidence type="ECO:0000313" key="2">
    <source>
        <dbReference type="Proteomes" id="UP000248886"/>
    </source>
</evidence>
<dbReference type="EMBL" id="QKQP01000001">
    <property type="protein sequence ID" value="PZD82400.1"/>
    <property type="molecule type" value="Genomic_DNA"/>
</dbReference>
<accession>A0A2W1K7I8</accession>
<protein>
    <submittedName>
        <fullName evidence="1">Uncharacterized protein</fullName>
    </submittedName>
</protein>
<dbReference type="AlphaFoldDB" id="A0A2W1K7I8"/>
<name>A0A2W1K7I8_ACIFR</name>
<organism evidence="1 2">
    <name type="scientific">Acidithiobacillus ferrooxidans</name>
    <name type="common">Thiobacillus ferrooxidans</name>
    <dbReference type="NCBI Taxonomy" id="920"/>
    <lineage>
        <taxon>Bacteria</taxon>
        <taxon>Pseudomonadati</taxon>
        <taxon>Pseudomonadota</taxon>
        <taxon>Acidithiobacillia</taxon>
        <taxon>Acidithiobacillales</taxon>
        <taxon>Acidithiobacillaceae</taxon>
        <taxon>Acidithiobacillus</taxon>
    </lineage>
</organism>
<reference evidence="1 2" key="1">
    <citation type="submission" date="2018-06" db="EMBL/GenBank/DDBJ databases">
        <title>Draft sequence of Acidithiobacillus ferrooxidans CCM 4253.</title>
        <authorList>
            <person name="Moya-Beltran A."/>
            <person name="Castro M."/>
            <person name="Covarrubias P.C."/>
            <person name="Issotta F."/>
            <person name="Janiczek O."/>
            <person name="Mandl M."/>
            <person name="Kucera J."/>
            <person name="Quatrini R."/>
        </authorList>
    </citation>
    <scope>NUCLEOTIDE SEQUENCE [LARGE SCALE GENOMIC DNA]</scope>
    <source>
        <strain evidence="1 2">CCM 4253</strain>
    </source>
</reference>
<gene>
    <name evidence="1" type="ORF">DN052_05125</name>
</gene>
<dbReference type="Proteomes" id="UP000248886">
    <property type="component" value="Unassembled WGS sequence"/>
</dbReference>